<proteinExistence type="predicted"/>
<name>A0ABP9H863_9ACTN</name>
<gene>
    <name evidence="2" type="ORF">GCM10023225_03740</name>
</gene>
<accession>A0ABP9H863</accession>
<evidence type="ECO:0000313" key="3">
    <source>
        <dbReference type="Proteomes" id="UP001501195"/>
    </source>
</evidence>
<dbReference type="EMBL" id="BAABIL010000040">
    <property type="protein sequence ID" value="GAA4963729.1"/>
    <property type="molecule type" value="Genomic_DNA"/>
</dbReference>
<keyword evidence="3" id="KW-1185">Reference proteome</keyword>
<dbReference type="RefSeq" id="WP_345710616.1">
    <property type="nucleotide sequence ID" value="NZ_BAABIL010000040.1"/>
</dbReference>
<dbReference type="Proteomes" id="UP001501195">
    <property type="component" value="Unassembled WGS sequence"/>
</dbReference>
<sequence>MTTTADPDAPRPGGARSIVPVQASGLELAAAVLGGTAGGEQVAAFAPTFVPPPTAAGAELLPSRAAAPAPAEPVTPEPAATEPAIPELVTSEPVTSEPATTGPEVLAAPAPQQRGFFARLLARLFGRG</sequence>
<evidence type="ECO:0000256" key="1">
    <source>
        <dbReference type="SAM" id="MobiDB-lite"/>
    </source>
</evidence>
<feature type="compositionally biased region" description="Low complexity" evidence="1">
    <location>
        <begin position="77"/>
        <end position="87"/>
    </location>
</feature>
<feature type="region of interest" description="Disordered" evidence="1">
    <location>
        <begin position="63"/>
        <end position="108"/>
    </location>
</feature>
<protein>
    <submittedName>
        <fullName evidence="2">Uncharacterized protein</fullName>
    </submittedName>
</protein>
<comment type="caution">
    <text evidence="2">The sequence shown here is derived from an EMBL/GenBank/DDBJ whole genome shotgun (WGS) entry which is preliminary data.</text>
</comment>
<organism evidence="2 3">
    <name type="scientific">Kineococcus glutinatus</name>
    <dbReference type="NCBI Taxonomy" id="1070872"/>
    <lineage>
        <taxon>Bacteria</taxon>
        <taxon>Bacillati</taxon>
        <taxon>Actinomycetota</taxon>
        <taxon>Actinomycetes</taxon>
        <taxon>Kineosporiales</taxon>
        <taxon>Kineosporiaceae</taxon>
        <taxon>Kineococcus</taxon>
    </lineage>
</organism>
<reference evidence="3" key="1">
    <citation type="journal article" date="2019" name="Int. J. Syst. Evol. Microbiol.">
        <title>The Global Catalogue of Microorganisms (GCM) 10K type strain sequencing project: providing services to taxonomists for standard genome sequencing and annotation.</title>
        <authorList>
            <consortium name="The Broad Institute Genomics Platform"/>
            <consortium name="The Broad Institute Genome Sequencing Center for Infectious Disease"/>
            <person name="Wu L."/>
            <person name="Ma J."/>
        </authorList>
    </citation>
    <scope>NUCLEOTIDE SEQUENCE [LARGE SCALE GENOMIC DNA]</scope>
    <source>
        <strain evidence="3">JCM 18126</strain>
    </source>
</reference>
<evidence type="ECO:0000313" key="2">
    <source>
        <dbReference type="EMBL" id="GAA4963729.1"/>
    </source>
</evidence>